<keyword evidence="3" id="KW-1185">Reference proteome</keyword>
<dbReference type="InParanoid" id="A0A3N4LQF7"/>
<reference evidence="2 3" key="1">
    <citation type="journal article" date="2018" name="Nat. Ecol. Evol.">
        <title>Pezizomycetes genomes reveal the molecular basis of ectomycorrhizal truffle lifestyle.</title>
        <authorList>
            <person name="Murat C."/>
            <person name="Payen T."/>
            <person name="Noel B."/>
            <person name="Kuo A."/>
            <person name="Morin E."/>
            <person name="Chen J."/>
            <person name="Kohler A."/>
            <person name="Krizsan K."/>
            <person name="Balestrini R."/>
            <person name="Da Silva C."/>
            <person name="Montanini B."/>
            <person name="Hainaut M."/>
            <person name="Levati E."/>
            <person name="Barry K.W."/>
            <person name="Belfiori B."/>
            <person name="Cichocki N."/>
            <person name="Clum A."/>
            <person name="Dockter R.B."/>
            <person name="Fauchery L."/>
            <person name="Guy J."/>
            <person name="Iotti M."/>
            <person name="Le Tacon F."/>
            <person name="Lindquist E.A."/>
            <person name="Lipzen A."/>
            <person name="Malagnac F."/>
            <person name="Mello A."/>
            <person name="Molinier V."/>
            <person name="Miyauchi S."/>
            <person name="Poulain J."/>
            <person name="Riccioni C."/>
            <person name="Rubini A."/>
            <person name="Sitrit Y."/>
            <person name="Splivallo R."/>
            <person name="Traeger S."/>
            <person name="Wang M."/>
            <person name="Zifcakova L."/>
            <person name="Wipf D."/>
            <person name="Zambonelli A."/>
            <person name="Paolocci F."/>
            <person name="Nowrousian M."/>
            <person name="Ottonello S."/>
            <person name="Baldrian P."/>
            <person name="Spatafora J.W."/>
            <person name="Henrissat B."/>
            <person name="Nagy L.G."/>
            <person name="Aury J.M."/>
            <person name="Wincker P."/>
            <person name="Grigoriev I.V."/>
            <person name="Bonfante P."/>
            <person name="Martin F.M."/>
        </authorList>
    </citation>
    <scope>NUCLEOTIDE SEQUENCE [LARGE SCALE GENOMIC DNA]</scope>
    <source>
        <strain evidence="2 3">ATCC MYA-4762</strain>
    </source>
</reference>
<protein>
    <submittedName>
        <fullName evidence="2">Uncharacterized protein</fullName>
    </submittedName>
</protein>
<accession>A0A3N4LQF7</accession>
<organism evidence="2 3">
    <name type="scientific">Terfezia boudieri ATCC MYA-4762</name>
    <dbReference type="NCBI Taxonomy" id="1051890"/>
    <lineage>
        <taxon>Eukaryota</taxon>
        <taxon>Fungi</taxon>
        <taxon>Dikarya</taxon>
        <taxon>Ascomycota</taxon>
        <taxon>Pezizomycotina</taxon>
        <taxon>Pezizomycetes</taxon>
        <taxon>Pezizales</taxon>
        <taxon>Pezizaceae</taxon>
        <taxon>Terfezia</taxon>
    </lineage>
</organism>
<dbReference type="EMBL" id="ML121539">
    <property type="protein sequence ID" value="RPB25134.1"/>
    <property type="molecule type" value="Genomic_DNA"/>
</dbReference>
<feature type="region of interest" description="Disordered" evidence="1">
    <location>
        <begin position="1"/>
        <end position="31"/>
    </location>
</feature>
<sequence length="110" mass="12003">MAEAAPPTIMTTGRIKSSPAFNPSRVISPPSPLPTKLPAEIASSRPECPLPFWCEIRHINDIWHCCHRPTIANCSGKFEFCCVQADHYCTRVHAAGLPIFGATITPFCAP</sequence>
<name>A0A3N4LQF7_9PEZI</name>
<evidence type="ECO:0000313" key="3">
    <source>
        <dbReference type="Proteomes" id="UP000267821"/>
    </source>
</evidence>
<proteinExistence type="predicted"/>
<feature type="compositionally biased region" description="Polar residues" evidence="1">
    <location>
        <begin position="9"/>
        <end position="21"/>
    </location>
</feature>
<dbReference type="OrthoDB" id="10071171at2759"/>
<evidence type="ECO:0000256" key="1">
    <source>
        <dbReference type="SAM" id="MobiDB-lite"/>
    </source>
</evidence>
<dbReference type="AlphaFoldDB" id="A0A3N4LQF7"/>
<evidence type="ECO:0000313" key="2">
    <source>
        <dbReference type="EMBL" id="RPB25134.1"/>
    </source>
</evidence>
<dbReference type="Proteomes" id="UP000267821">
    <property type="component" value="Unassembled WGS sequence"/>
</dbReference>
<gene>
    <name evidence="2" type="ORF">L211DRAFT_836994</name>
</gene>